<reference evidence="3 4" key="1">
    <citation type="journal article" date="2016" name="Sci. Rep.">
        <title>Accelerated dysbiosis of gut microbiota during aggravation of DSS-induced colitis by a butyrate-producing bacterium.</title>
        <authorList>
            <person name="Zhang Q."/>
            <person name="Wu Y."/>
            <person name="Wang J."/>
            <person name="Wu G."/>
            <person name="Long W."/>
            <person name="Xue Z."/>
            <person name="Wang L."/>
            <person name="Zhang X."/>
            <person name="Pang X."/>
            <person name="Zhao Y."/>
            <person name="Zhao L."/>
            <person name="Zhang C."/>
        </authorList>
    </citation>
    <scope>NUCLEOTIDE SEQUENCE [LARGE SCALE GENOMIC DNA]</scope>
    <source>
        <strain evidence="3 4">BPB5</strain>
    </source>
</reference>
<gene>
    <name evidence="3" type="ORF">DO83_14910</name>
</gene>
<protein>
    <submittedName>
        <fullName evidence="3">CRISPR-associated protein Cas5</fullName>
    </submittedName>
</protein>
<keyword evidence="1" id="KW-0051">Antiviral defense</keyword>
<evidence type="ECO:0000256" key="2">
    <source>
        <dbReference type="SAM" id="Coils"/>
    </source>
</evidence>
<dbReference type="GO" id="GO:0051607">
    <property type="term" value="P:defense response to virus"/>
    <property type="evidence" value="ECO:0007669"/>
    <property type="project" value="UniProtKB-KW"/>
</dbReference>
<name>A0A1Q2CAH8_ANAHA</name>
<dbReference type="NCBIfam" id="TIGR02593">
    <property type="entry name" value="CRISPR_cas5"/>
    <property type="match status" value="1"/>
</dbReference>
<sequence>MKALRIKLHQTSANYRKEETIDNKMTYPLPPISTVTGALHSICGYTEYHKMLVSIQGNYQSMQNKIYTHHCFLNSTMDDRGLLVKMKNENLLSTAYDKVAEAKKSQGNSFLKGITIQVYNQGLLDEYRNLKEMGNKIALWKKSEEYTDKVAMYKTKKQQLTKQKKTLDKKSTEYTDFVEKEKELKQEEKDWKNKIKEYEETHYKKPIAKFRSLTKSVKKYEILNNITLILHIQAEESVLQDIMENIYDLKSLGRSEDFVDVEEIKLVDLVEPEEEIISSYSAYVNYRDTKPINNVGDGNIIVLTSEGIQGTKYYMGTEYKKEKGKRIFLQDKKVPVVYVSNHSVDEESKNVWIDNAGDEQYIVNFLQK</sequence>
<dbReference type="Proteomes" id="UP000188159">
    <property type="component" value="Chromosome"/>
</dbReference>
<feature type="coiled-coil region" evidence="2">
    <location>
        <begin position="143"/>
        <end position="201"/>
    </location>
</feature>
<evidence type="ECO:0000256" key="1">
    <source>
        <dbReference type="ARBA" id="ARBA00023118"/>
    </source>
</evidence>
<dbReference type="InterPro" id="IPR013422">
    <property type="entry name" value="CRISPR-assoc_prot_Cas5_N"/>
</dbReference>
<dbReference type="EMBL" id="CP012098">
    <property type="protein sequence ID" value="AQP40751.1"/>
    <property type="molecule type" value="Genomic_DNA"/>
</dbReference>
<evidence type="ECO:0000313" key="3">
    <source>
        <dbReference type="EMBL" id="AQP40751.1"/>
    </source>
</evidence>
<accession>A0A1Q2CAH8</accession>
<keyword evidence="2" id="KW-0175">Coiled coil</keyword>
<evidence type="ECO:0000313" key="4">
    <source>
        <dbReference type="Proteomes" id="UP000188159"/>
    </source>
</evidence>
<dbReference type="RefSeq" id="WP_077327518.1">
    <property type="nucleotide sequence ID" value="NZ_CP012098.1"/>
</dbReference>
<proteinExistence type="predicted"/>
<organism evidence="3 4">
    <name type="scientific">Anaerostipes hadrus</name>
    <dbReference type="NCBI Taxonomy" id="649756"/>
    <lineage>
        <taxon>Bacteria</taxon>
        <taxon>Bacillati</taxon>
        <taxon>Bacillota</taxon>
        <taxon>Clostridia</taxon>
        <taxon>Lachnospirales</taxon>
        <taxon>Lachnospiraceae</taxon>
        <taxon>Anaerostipes</taxon>
    </lineage>
</organism>
<dbReference type="AlphaFoldDB" id="A0A1Q2CAH8"/>